<name>A0A369L8D5_9ACTN</name>
<evidence type="ECO:0000313" key="3">
    <source>
        <dbReference type="Proteomes" id="UP000253975"/>
    </source>
</evidence>
<gene>
    <name evidence="2" type="ORF">C1881_10620</name>
</gene>
<comment type="caution">
    <text evidence="2">The sequence shown here is derived from an EMBL/GenBank/DDBJ whole genome shotgun (WGS) entry which is preliminary data.</text>
</comment>
<evidence type="ECO:0000313" key="2">
    <source>
        <dbReference type="EMBL" id="RDB54228.1"/>
    </source>
</evidence>
<organism evidence="2 3">
    <name type="scientific">Slackia isoflavoniconvertens</name>
    <dbReference type="NCBI Taxonomy" id="572010"/>
    <lineage>
        <taxon>Bacteria</taxon>
        <taxon>Bacillati</taxon>
        <taxon>Actinomycetota</taxon>
        <taxon>Coriobacteriia</taxon>
        <taxon>Eggerthellales</taxon>
        <taxon>Eggerthellaceae</taxon>
        <taxon>Slackia</taxon>
    </lineage>
</organism>
<dbReference type="AlphaFoldDB" id="A0A369L8D5"/>
<feature type="non-terminal residue" evidence="2">
    <location>
        <position position="105"/>
    </location>
</feature>
<evidence type="ECO:0000259" key="1">
    <source>
        <dbReference type="Pfam" id="PF01695"/>
    </source>
</evidence>
<dbReference type="RefSeq" id="WP_181862014.1">
    <property type="nucleotide sequence ID" value="NZ_PPTO01000054.1"/>
</dbReference>
<proteinExistence type="predicted"/>
<sequence>MGALNESSPYLRAQANLSELKLDRMSAAMPDYVRMVADGDRDFAQAMAEMTDSEVVARRERVMRQRIRSSGFPYVKTLADFDWSFQPSVPRAKVEELATLRFMDS</sequence>
<dbReference type="Proteomes" id="UP000253975">
    <property type="component" value="Unassembled WGS sequence"/>
</dbReference>
<reference evidence="2 3" key="1">
    <citation type="journal article" date="2018" name="Elife">
        <title>Discovery and characterization of a prevalent human gut bacterial enzyme sufficient for the inactivation of a family of plant toxins.</title>
        <authorList>
            <person name="Koppel N."/>
            <person name="Bisanz J.E."/>
            <person name="Pandelia M.E."/>
            <person name="Turnbaugh P.J."/>
            <person name="Balskus E.P."/>
        </authorList>
    </citation>
    <scope>NUCLEOTIDE SEQUENCE [LARGE SCALE GENOMIC DNA]</scope>
    <source>
        <strain evidence="2 3">OB21 GAM31</strain>
    </source>
</reference>
<dbReference type="Pfam" id="PF01695">
    <property type="entry name" value="IstB_IS21"/>
    <property type="match status" value="1"/>
</dbReference>
<dbReference type="EMBL" id="PPTO01000054">
    <property type="protein sequence ID" value="RDB54228.1"/>
    <property type="molecule type" value="Genomic_DNA"/>
</dbReference>
<dbReference type="InterPro" id="IPR002611">
    <property type="entry name" value="IstB_ATP-bd"/>
</dbReference>
<feature type="domain" description="IstB-like ATP-binding" evidence="1">
    <location>
        <begin position="15"/>
        <end position="104"/>
    </location>
</feature>
<dbReference type="GO" id="GO:0005524">
    <property type="term" value="F:ATP binding"/>
    <property type="evidence" value="ECO:0007669"/>
    <property type="project" value="InterPro"/>
</dbReference>
<protein>
    <recommendedName>
        <fullName evidence="1">IstB-like ATP-binding domain-containing protein</fullName>
    </recommendedName>
</protein>
<accession>A0A369L8D5</accession>